<organism evidence="1 2">
    <name type="scientific">Arthrobacter jinronghuae</name>
    <dbReference type="NCBI Taxonomy" id="2964609"/>
    <lineage>
        <taxon>Bacteria</taxon>
        <taxon>Bacillati</taxon>
        <taxon>Actinomycetota</taxon>
        <taxon>Actinomycetes</taxon>
        <taxon>Micrococcales</taxon>
        <taxon>Micrococcaceae</taxon>
        <taxon>Arthrobacter</taxon>
    </lineage>
</organism>
<name>A0ABT1NS88_9MICC</name>
<gene>
    <name evidence="1" type="ORF">NNX28_05220</name>
</gene>
<proteinExistence type="predicted"/>
<reference evidence="1 2" key="1">
    <citation type="submission" date="2022-07" db="EMBL/GenBank/DDBJ databases">
        <title>Novel species in genus Arthrobacter.</title>
        <authorList>
            <person name="Liu Y."/>
        </authorList>
    </citation>
    <scope>NUCLEOTIDE SEQUENCE [LARGE SCALE GENOMIC DNA]</scope>
    <source>
        <strain evidence="2">zg-Y859</strain>
    </source>
</reference>
<keyword evidence="2" id="KW-1185">Reference proteome</keyword>
<dbReference type="InterPro" id="IPR045436">
    <property type="entry name" value="DUF6507"/>
</dbReference>
<sequence length="119" mass="11732">MSGYDVNPEGCARVLGQVESDPGRPAALTALQNAVADAQTACGPGGTGAVAQALGELWLNTLALQAEAAEARIGNAVAGVREAVSIIAEADASMADAARASLAEAQSGIFQAPEPEGGN</sequence>
<evidence type="ECO:0000313" key="1">
    <source>
        <dbReference type="EMBL" id="MCQ1949329.1"/>
    </source>
</evidence>
<dbReference type="Pfam" id="PF20117">
    <property type="entry name" value="DUF6507"/>
    <property type="match status" value="1"/>
</dbReference>
<dbReference type="Proteomes" id="UP001206924">
    <property type="component" value="Unassembled WGS sequence"/>
</dbReference>
<dbReference type="EMBL" id="JANFLP010000006">
    <property type="protein sequence ID" value="MCQ1949329.1"/>
    <property type="molecule type" value="Genomic_DNA"/>
</dbReference>
<dbReference type="RefSeq" id="WP_255797049.1">
    <property type="nucleotide sequence ID" value="NZ_JANFLV010000003.1"/>
</dbReference>
<comment type="caution">
    <text evidence="1">The sequence shown here is derived from an EMBL/GenBank/DDBJ whole genome shotgun (WGS) entry which is preliminary data.</text>
</comment>
<protein>
    <submittedName>
        <fullName evidence="1">DUF6507 family protein</fullName>
    </submittedName>
</protein>
<accession>A0ABT1NS88</accession>
<evidence type="ECO:0000313" key="2">
    <source>
        <dbReference type="Proteomes" id="UP001206924"/>
    </source>
</evidence>